<gene>
    <name evidence="1" type="ORF">SEA_WEASELS2_197</name>
</gene>
<evidence type="ECO:0000313" key="2">
    <source>
        <dbReference type="Proteomes" id="UP000224902"/>
    </source>
</evidence>
<sequence>MSIYTDMAKIIDKRGLTHGRLINTDGECCLLGARALAFGEPPHDLVLNSGDYYTIEGIEELAWLCKNKRWPLLSRSPYADDVYMYNDLELGSDKQLAFELLEEAEAMRTSQLKDD</sequence>
<dbReference type="Proteomes" id="UP000224902">
    <property type="component" value="Segment"/>
</dbReference>
<keyword evidence="2" id="KW-1185">Reference proteome</keyword>
<dbReference type="Pfam" id="PF19698">
    <property type="entry name" value="DUF6197"/>
    <property type="match status" value="1"/>
</dbReference>
<name>A0A1I9SAG9_9CAUD</name>
<proteinExistence type="predicted"/>
<organism evidence="1 2">
    <name type="scientific">Rhodococcus phage Weasels2</name>
    <dbReference type="NCBI Taxonomy" id="1897437"/>
    <lineage>
        <taxon>Viruses</taxon>
        <taxon>Duplodnaviria</taxon>
        <taxon>Heunggongvirae</taxon>
        <taxon>Uroviricota</taxon>
        <taxon>Caudoviricetes</taxon>
        <taxon>Weaselvirus</taxon>
        <taxon>Weaselvirus weasel</taxon>
    </lineage>
</organism>
<dbReference type="EMBL" id="KX774321">
    <property type="protein sequence ID" value="AOZ63775.1"/>
    <property type="molecule type" value="Genomic_DNA"/>
</dbReference>
<evidence type="ECO:0000313" key="1">
    <source>
        <dbReference type="EMBL" id="AOZ63775.1"/>
    </source>
</evidence>
<reference evidence="2" key="1">
    <citation type="submission" date="2016-08" db="EMBL/GenBank/DDBJ databases">
        <authorList>
            <person name="Seilhamer J.J."/>
        </authorList>
    </citation>
    <scope>NUCLEOTIDE SEQUENCE [LARGE SCALE GENOMIC DNA]</scope>
</reference>
<accession>A0A1I9SAG9</accession>
<protein>
    <submittedName>
        <fullName evidence="1">Uncharacterized protein</fullName>
    </submittedName>
</protein>
<dbReference type="InterPro" id="IPR045677">
    <property type="entry name" value="DUF6197"/>
</dbReference>